<proteinExistence type="predicted"/>
<dbReference type="RefSeq" id="WP_096487174.1">
    <property type="nucleotide sequence ID" value="NZ_AP014809.1"/>
</dbReference>
<reference evidence="1 2" key="1">
    <citation type="journal article" date="2016" name="Genome Announc.">
        <title>Complete Genome Sequence of Methylobacterium populi P-1M, Isolated from Pink-Pigmented Household Biofilm.</title>
        <authorList>
            <person name="Morohoshi T."/>
            <person name="Ikeda T."/>
        </authorList>
    </citation>
    <scope>NUCLEOTIDE SEQUENCE [LARGE SCALE GENOMIC DNA]</scope>
    <source>
        <strain evidence="1 2">P-1M</strain>
    </source>
</reference>
<dbReference type="EMBL" id="AP014809">
    <property type="protein sequence ID" value="BAU93450.1"/>
    <property type="molecule type" value="Genomic_DNA"/>
</dbReference>
<sequence>MAEIPTHATLFISLSTDAYEDCAQTAECWRCETLPDMPQVIRERTERQDKTAREIAEAIRAKGERTNTVQADDLEALARSIAAEKVGSADPTGARLPEEVWHQAIPEARQRIASREGELRKAANTVLWACVADMEFGLPDALHDDEPVRETLFGEWKSALRVGDLRRLHAALHGPRWPLAKDEEAAELFQSERISAALATYDFVLGDLDPGDPDREERAFDAMKAAIQRADYIARTGQTEER</sequence>
<protein>
    <submittedName>
        <fullName evidence="1">AAA ATPase central domain protein</fullName>
    </submittedName>
</protein>
<accession>A0A160PN18</accession>
<dbReference type="AlphaFoldDB" id="A0A160PN18"/>
<evidence type="ECO:0000313" key="1">
    <source>
        <dbReference type="EMBL" id="BAU93450.1"/>
    </source>
</evidence>
<name>A0A160PN18_9HYPH</name>
<evidence type="ECO:0000313" key="2">
    <source>
        <dbReference type="Proteomes" id="UP000218288"/>
    </source>
</evidence>
<gene>
    <name evidence="1" type="ORF">MPPM_4845</name>
</gene>
<organism evidence="1 2">
    <name type="scientific">Methylorubrum populi</name>
    <dbReference type="NCBI Taxonomy" id="223967"/>
    <lineage>
        <taxon>Bacteria</taxon>
        <taxon>Pseudomonadati</taxon>
        <taxon>Pseudomonadota</taxon>
        <taxon>Alphaproteobacteria</taxon>
        <taxon>Hyphomicrobiales</taxon>
        <taxon>Methylobacteriaceae</taxon>
        <taxon>Methylorubrum</taxon>
    </lineage>
</organism>
<dbReference type="Proteomes" id="UP000218288">
    <property type="component" value="Chromosome"/>
</dbReference>